<evidence type="ECO:0000256" key="3">
    <source>
        <dbReference type="ARBA" id="ARBA00022448"/>
    </source>
</evidence>
<evidence type="ECO:0000256" key="4">
    <source>
        <dbReference type="ARBA" id="ARBA00022692"/>
    </source>
</evidence>
<dbReference type="InterPro" id="IPR006043">
    <property type="entry name" value="NCS2"/>
</dbReference>
<evidence type="ECO:0000256" key="5">
    <source>
        <dbReference type="ARBA" id="ARBA00022989"/>
    </source>
</evidence>
<protein>
    <submittedName>
        <fullName evidence="8">Adenine permease AdeQ</fullName>
    </submittedName>
</protein>
<dbReference type="PANTHER" id="PTHR43337">
    <property type="entry name" value="XANTHINE/URACIL PERMEASE C887.17-RELATED"/>
    <property type="match status" value="1"/>
</dbReference>
<feature type="transmembrane region" description="Helical" evidence="7">
    <location>
        <begin position="213"/>
        <end position="231"/>
    </location>
</feature>
<feature type="transmembrane region" description="Helical" evidence="7">
    <location>
        <begin position="287"/>
        <end position="309"/>
    </location>
</feature>
<feature type="transmembrane region" description="Helical" evidence="7">
    <location>
        <begin position="64"/>
        <end position="87"/>
    </location>
</feature>
<feature type="transmembrane region" description="Helical" evidence="7">
    <location>
        <begin position="329"/>
        <end position="351"/>
    </location>
</feature>
<evidence type="ECO:0000256" key="2">
    <source>
        <dbReference type="ARBA" id="ARBA00005697"/>
    </source>
</evidence>
<dbReference type="GO" id="GO:0005886">
    <property type="term" value="C:plasma membrane"/>
    <property type="evidence" value="ECO:0007669"/>
    <property type="project" value="TreeGrafter"/>
</dbReference>
<keyword evidence="4 7" id="KW-0812">Transmembrane</keyword>
<dbReference type="InterPro" id="IPR045018">
    <property type="entry name" value="Azg-like"/>
</dbReference>
<feature type="transmembrane region" description="Helical" evidence="7">
    <location>
        <begin position="363"/>
        <end position="385"/>
    </location>
</feature>
<name>A0A5E4ZR83_9BURK</name>
<dbReference type="Proteomes" id="UP000414136">
    <property type="component" value="Unassembled WGS sequence"/>
</dbReference>
<feature type="transmembrane region" description="Helical" evidence="7">
    <location>
        <begin position="142"/>
        <end position="162"/>
    </location>
</feature>
<evidence type="ECO:0000313" key="9">
    <source>
        <dbReference type="Proteomes" id="UP000414136"/>
    </source>
</evidence>
<feature type="transmembrane region" description="Helical" evidence="7">
    <location>
        <begin position="93"/>
        <end position="113"/>
    </location>
</feature>
<dbReference type="PANTHER" id="PTHR43337:SF1">
    <property type="entry name" value="XANTHINE_URACIL PERMEASE C887.17-RELATED"/>
    <property type="match status" value="1"/>
</dbReference>
<proteinExistence type="inferred from homology"/>
<dbReference type="GO" id="GO:0005345">
    <property type="term" value="F:purine nucleobase transmembrane transporter activity"/>
    <property type="evidence" value="ECO:0007669"/>
    <property type="project" value="TreeGrafter"/>
</dbReference>
<keyword evidence="9" id="KW-1185">Reference proteome</keyword>
<evidence type="ECO:0000313" key="8">
    <source>
        <dbReference type="EMBL" id="VVE63358.1"/>
    </source>
</evidence>
<dbReference type="Pfam" id="PF00860">
    <property type="entry name" value="Xan_ur_permease"/>
    <property type="match status" value="1"/>
</dbReference>
<keyword evidence="5 7" id="KW-1133">Transmembrane helix</keyword>
<organism evidence="8 9">
    <name type="scientific">Pandoraea captiosa</name>
    <dbReference type="NCBI Taxonomy" id="2508302"/>
    <lineage>
        <taxon>Bacteria</taxon>
        <taxon>Pseudomonadati</taxon>
        <taxon>Pseudomonadota</taxon>
        <taxon>Betaproteobacteria</taxon>
        <taxon>Burkholderiales</taxon>
        <taxon>Burkholderiaceae</taxon>
        <taxon>Pandoraea</taxon>
    </lineage>
</organism>
<feature type="transmembrane region" description="Helical" evidence="7">
    <location>
        <begin position="392"/>
        <end position="410"/>
    </location>
</feature>
<accession>A0A5E4ZR83</accession>
<keyword evidence="3" id="KW-0813">Transport</keyword>
<evidence type="ECO:0000256" key="6">
    <source>
        <dbReference type="ARBA" id="ARBA00023136"/>
    </source>
</evidence>
<gene>
    <name evidence="8" type="primary">adeQ</name>
    <name evidence="8" type="ORF">PCA31118_01234</name>
</gene>
<feature type="transmembrane region" description="Helical" evidence="7">
    <location>
        <begin position="460"/>
        <end position="477"/>
    </location>
</feature>
<feature type="transmembrane region" description="Helical" evidence="7">
    <location>
        <begin position="174"/>
        <end position="193"/>
    </location>
</feature>
<dbReference type="AlphaFoldDB" id="A0A5E4ZR83"/>
<comment type="similarity">
    <text evidence="2">Belongs to the nucleobase:cation symporter-2 (NCS2) (TC 2.A.40) family. Azg-like subfamily.</text>
</comment>
<feature type="transmembrane region" description="Helical" evidence="7">
    <location>
        <begin position="422"/>
        <end position="448"/>
    </location>
</feature>
<feature type="transmembrane region" description="Helical" evidence="7">
    <location>
        <begin position="118"/>
        <end position="136"/>
    </location>
</feature>
<reference evidence="8 9" key="1">
    <citation type="submission" date="2019-08" db="EMBL/GenBank/DDBJ databases">
        <authorList>
            <person name="Peeters C."/>
        </authorList>
    </citation>
    <scope>NUCLEOTIDE SEQUENCE [LARGE SCALE GENOMIC DNA]</scope>
    <source>
        <strain evidence="8 9">LMG 31118</strain>
    </source>
</reference>
<feature type="transmembrane region" description="Helical" evidence="7">
    <location>
        <begin position="238"/>
        <end position="256"/>
    </location>
</feature>
<comment type="subcellular location">
    <subcellularLocation>
        <location evidence="1">Endomembrane system</location>
        <topology evidence="1">Multi-pass membrane protein</topology>
    </subcellularLocation>
</comment>
<sequence length="480" mass="49968">MKCHMQCRMKCHPETSYSWLMQTSSSERNTVPPTSRAQAAPVHGGWLERRFAIGARGSSVRTEVLAGITTFLAAAYLLVVIPSLLATGGMDRGAATTAVMLVFVLFSVLMGWYANLPFVVGPGIGGSVIVGVTLAATEHVAWQTGIAIAFLSGLLFLLLTLVGARSVVARLIPTAIKLGLGASIGLFIAVLGVRNAGMVVANAKTNAFALGDFSKPGTLVALIGLGVAVLLQGRKVPGAILWSILVAAIAGVPLGVTKVPESFISLPHSLAPVAFQLDLKSALTISALPYLFAFFAAEFFSTLGTTLAVGGKAGLLDEHGNMENINRPFLVDSIAATGGALLGIPALTALVESAAGVEAGGRTGLTSIAAAVMFALVCFFVPVALAIPKEATAPALILIGLSMFSTIRHVPFDDFSDAFPVLAMVLLTLLSNSFGTGIAGGLLCYVLVKALMGRFKELPWGLYVLALPLAYYFWTVVGRH</sequence>
<dbReference type="EMBL" id="CABPSQ010000002">
    <property type="protein sequence ID" value="VVE63358.1"/>
    <property type="molecule type" value="Genomic_DNA"/>
</dbReference>
<evidence type="ECO:0000256" key="7">
    <source>
        <dbReference type="SAM" id="Phobius"/>
    </source>
</evidence>
<evidence type="ECO:0000256" key="1">
    <source>
        <dbReference type="ARBA" id="ARBA00004127"/>
    </source>
</evidence>
<keyword evidence="6 7" id="KW-0472">Membrane</keyword>
<dbReference type="GO" id="GO:0012505">
    <property type="term" value="C:endomembrane system"/>
    <property type="evidence" value="ECO:0007669"/>
    <property type="project" value="UniProtKB-SubCell"/>
</dbReference>